<evidence type="ECO:0000256" key="13">
    <source>
        <dbReference type="ARBA" id="ARBA00042844"/>
    </source>
</evidence>
<evidence type="ECO:0000256" key="4">
    <source>
        <dbReference type="ARBA" id="ARBA00023235"/>
    </source>
</evidence>
<dbReference type="GO" id="GO:0008033">
    <property type="term" value="P:tRNA processing"/>
    <property type="evidence" value="ECO:0007669"/>
    <property type="project" value="UniProtKB-KW"/>
</dbReference>
<keyword evidence="17" id="KW-0456">Lyase</keyword>
<dbReference type="GO" id="GO:0000455">
    <property type="term" value="P:enzyme-directed rRNA pseudouridine synthesis"/>
    <property type="evidence" value="ECO:0007669"/>
    <property type="project" value="TreeGrafter"/>
</dbReference>
<comment type="catalytic activity">
    <reaction evidence="6">
        <text>uridine(746) in 23S rRNA = pseudouridine(746) in 23S rRNA</text>
        <dbReference type="Rhea" id="RHEA:42548"/>
        <dbReference type="Rhea" id="RHEA-COMP:10109"/>
        <dbReference type="Rhea" id="RHEA-COMP:10110"/>
        <dbReference type="ChEBI" id="CHEBI:65314"/>
        <dbReference type="ChEBI" id="CHEBI:65315"/>
        <dbReference type="EC" id="5.4.99.29"/>
    </reaction>
</comment>
<dbReference type="Pfam" id="PF00849">
    <property type="entry name" value="PseudoU_synth_2"/>
    <property type="match status" value="1"/>
</dbReference>
<dbReference type="InterPro" id="IPR006145">
    <property type="entry name" value="PsdUridine_synth_RsuA/RluA"/>
</dbReference>
<dbReference type="AlphaFoldDB" id="A0A081FU36"/>
<evidence type="ECO:0000313" key="18">
    <source>
        <dbReference type="Proteomes" id="UP000028252"/>
    </source>
</evidence>
<dbReference type="SUPFAM" id="SSF55120">
    <property type="entry name" value="Pseudouridine synthase"/>
    <property type="match status" value="1"/>
</dbReference>
<keyword evidence="2" id="KW-0698">rRNA processing</keyword>
<sequence length="213" mass="24064">MLEIKPSCPEVLYSDDDILVVSKPANLLSVPGKGPDKQDCLWKRAQRSHPTARIVHRLDYATSGLMVLALTAESHRALSIQFQERQTDKRYQAIVHGAPDQEKGEINLPLRCDWENRPLQIVDHVQGKNALTRWHRLETNDLGTRVLLYPVTGRSHQLRVHLQAIGHPILGDAFYAPESVQNLSTRLLLHAEYLSLNHPATGQRMAFSSLCPF</sequence>
<evidence type="ECO:0000259" key="16">
    <source>
        <dbReference type="Pfam" id="PF00849"/>
    </source>
</evidence>
<feature type="domain" description="Pseudouridine synthase RsuA/RluA-like" evidence="16">
    <location>
        <begin position="17"/>
        <end position="164"/>
    </location>
</feature>
<evidence type="ECO:0000256" key="9">
    <source>
        <dbReference type="ARBA" id="ARBA00038945"/>
    </source>
</evidence>
<evidence type="ECO:0000256" key="11">
    <source>
        <dbReference type="ARBA" id="ARBA00041266"/>
    </source>
</evidence>
<dbReference type="EMBL" id="JMQN01000057">
    <property type="protein sequence ID" value="KEA62041.1"/>
    <property type="molecule type" value="Genomic_DNA"/>
</dbReference>
<evidence type="ECO:0000256" key="1">
    <source>
        <dbReference type="ARBA" id="ARBA00010876"/>
    </source>
</evidence>
<dbReference type="InterPro" id="IPR050188">
    <property type="entry name" value="RluA_PseudoU_synthase"/>
</dbReference>
<evidence type="ECO:0000256" key="15">
    <source>
        <dbReference type="ARBA" id="ARBA00043143"/>
    </source>
</evidence>
<evidence type="ECO:0000256" key="3">
    <source>
        <dbReference type="ARBA" id="ARBA00022694"/>
    </source>
</evidence>
<evidence type="ECO:0000256" key="10">
    <source>
        <dbReference type="ARBA" id="ARBA00039988"/>
    </source>
</evidence>
<evidence type="ECO:0000256" key="5">
    <source>
        <dbReference type="ARBA" id="ARBA00036184"/>
    </source>
</evidence>
<dbReference type="RefSeq" id="WP_036191216.1">
    <property type="nucleotide sequence ID" value="NZ_JMQN01000057.1"/>
</dbReference>
<dbReference type="GO" id="GO:0003723">
    <property type="term" value="F:RNA binding"/>
    <property type="evidence" value="ECO:0007669"/>
    <property type="project" value="InterPro"/>
</dbReference>
<dbReference type="Proteomes" id="UP000028252">
    <property type="component" value="Unassembled WGS sequence"/>
</dbReference>
<keyword evidence="3" id="KW-0819">tRNA processing</keyword>
<dbReference type="EC" id="5.4.99.29" evidence="9"/>
<reference evidence="17 18" key="1">
    <citation type="submission" date="2014-04" db="EMBL/GenBank/DDBJ databases">
        <title>Marinobacterium kochiensis sp. nov., isolated from sediment sample collected from Kochi backwaters in Kerala, India.</title>
        <authorList>
            <person name="Singh A."/>
            <person name="Pinnaka A.K."/>
        </authorList>
    </citation>
    <scope>NUCLEOTIDE SEQUENCE [LARGE SCALE GENOMIC DNA]</scope>
    <source>
        <strain evidence="17 18">AK27</strain>
    </source>
</reference>
<evidence type="ECO:0000313" key="17">
    <source>
        <dbReference type="EMBL" id="KEA62041.1"/>
    </source>
</evidence>
<dbReference type="OrthoDB" id="9807829at2"/>
<comment type="catalytic activity">
    <reaction evidence="5">
        <text>uridine(32) in tRNA = pseudouridine(32) in tRNA</text>
        <dbReference type="Rhea" id="RHEA:42544"/>
        <dbReference type="Rhea" id="RHEA-COMP:10107"/>
        <dbReference type="Rhea" id="RHEA-COMP:10108"/>
        <dbReference type="ChEBI" id="CHEBI:65314"/>
        <dbReference type="ChEBI" id="CHEBI:65315"/>
        <dbReference type="EC" id="5.4.99.28"/>
    </reaction>
</comment>
<dbReference type="EC" id="5.4.99.28" evidence="8"/>
<dbReference type="InterPro" id="IPR020103">
    <property type="entry name" value="PsdUridine_synth_cat_dom_sf"/>
</dbReference>
<accession>A0A081FU36</accession>
<evidence type="ECO:0000256" key="14">
    <source>
        <dbReference type="ARBA" id="ARBA00042883"/>
    </source>
</evidence>
<organism evidence="17 18">
    <name type="scientific">Marinobacterium lacunae</name>
    <dbReference type="NCBI Taxonomy" id="1232683"/>
    <lineage>
        <taxon>Bacteria</taxon>
        <taxon>Pseudomonadati</taxon>
        <taxon>Pseudomonadota</taxon>
        <taxon>Gammaproteobacteria</taxon>
        <taxon>Oceanospirillales</taxon>
        <taxon>Oceanospirillaceae</taxon>
        <taxon>Marinobacterium</taxon>
    </lineage>
</organism>
<dbReference type="STRING" id="1232683.ADIMK_3702"/>
<evidence type="ECO:0000256" key="7">
    <source>
        <dbReference type="ARBA" id="ARBA00037305"/>
    </source>
</evidence>
<comment type="caution">
    <text evidence="17">The sequence shown here is derived from an EMBL/GenBank/DDBJ whole genome shotgun (WGS) entry which is preliminary data.</text>
</comment>
<protein>
    <recommendedName>
        <fullName evidence="10">Dual-specificity RNA pseudouridine synthase RluA</fullName>
        <ecNumber evidence="8">5.4.99.28</ecNumber>
        <ecNumber evidence="9">5.4.99.29</ecNumber>
    </recommendedName>
    <alternativeName>
        <fullName evidence="11">23S rRNA pseudouridine(746) synthase</fullName>
    </alternativeName>
    <alternativeName>
        <fullName evidence="14">Ribosomal large subunit pseudouridine synthase A</fullName>
    </alternativeName>
    <alternativeName>
        <fullName evidence="13">rRNA pseudouridylate synthase A</fullName>
    </alternativeName>
    <alternativeName>
        <fullName evidence="15">rRNA-uridine isomerase A</fullName>
    </alternativeName>
    <alternativeName>
        <fullName evidence="12">tRNA pseudouridine(32) synthase</fullName>
    </alternativeName>
</protein>
<gene>
    <name evidence="17" type="ORF">ADIMK_3702</name>
</gene>
<dbReference type="GO" id="GO:0160151">
    <property type="term" value="F:tRNA pseudouridine(32) synthase activity"/>
    <property type="evidence" value="ECO:0007669"/>
    <property type="project" value="UniProtKB-EC"/>
</dbReference>
<dbReference type="GO" id="GO:0160142">
    <property type="term" value="F:23S rRNA pseudouridine(746) synthase activity"/>
    <property type="evidence" value="ECO:0007669"/>
    <property type="project" value="UniProtKB-EC"/>
</dbReference>
<dbReference type="PATRIC" id="fig|1232683.4.peg.3643"/>
<dbReference type="PROSITE" id="PS01129">
    <property type="entry name" value="PSI_RLU"/>
    <property type="match status" value="1"/>
</dbReference>
<keyword evidence="18" id="KW-1185">Reference proteome</keyword>
<comment type="function">
    <text evidence="7">Dual specificity enzyme that catalyzes the synthesis of pseudouridine from uracil-746 in 23S ribosomal RNA and from uracil-32 in the anticodon stem and loop of transfer RNAs.</text>
</comment>
<dbReference type="InterPro" id="IPR006224">
    <property type="entry name" value="PsdUridine_synth_RluA-like_CS"/>
</dbReference>
<dbReference type="PANTHER" id="PTHR21600">
    <property type="entry name" value="MITOCHONDRIAL RNA PSEUDOURIDINE SYNTHASE"/>
    <property type="match status" value="1"/>
</dbReference>
<proteinExistence type="inferred from homology"/>
<comment type="similarity">
    <text evidence="1">Belongs to the pseudouridine synthase RluA family.</text>
</comment>
<keyword evidence="4" id="KW-0413">Isomerase</keyword>
<name>A0A081FU36_9GAMM</name>
<evidence type="ECO:0000256" key="2">
    <source>
        <dbReference type="ARBA" id="ARBA00022552"/>
    </source>
</evidence>
<evidence type="ECO:0000256" key="8">
    <source>
        <dbReference type="ARBA" id="ARBA00038944"/>
    </source>
</evidence>
<dbReference type="Gene3D" id="3.30.2350.10">
    <property type="entry name" value="Pseudouridine synthase"/>
    <property type="match status" value="1"/>
</dbReference>
<evidence type="ECO:0000256" key="6">
    <source>
        <dbReference type="ARBA" id="ARBA00036916"/>
    </source>
</evidence>
<evidence type="ECO:0000256" key="12">
    <source>
        <dbReference type="ARBA" id="ARBA00042372"/>
    </source>
</evidence>
<dbReference type="PANTHER" id="PTHR21600:SF91">
    <property type="entry name" value="DUAL-SPECIFICITY RNA PSEUDOURIDINE SYNTHASE RLUA"/>
    <property type="match status" value="1"/>
</dbReference>
<dbReference type="CDD" id="cd02869">
    <property type="entry name" value="PseudoU_synth_RluA_like"/>
    <property type="match status" value="1"/>
</dbReference>
<dbReference type="eggNOG" id="COG0564">
    <property type="taxonomic scope" value="Bacteria"/>
</dbReference>
<dbReference type="GO" id="GO:0016829">
    <property type="term" value="F:lyase activity"/>
    <property type="evidence" value="ECO:0007669"/>
    <property type="project" value="UniProtKB-KW"/>
</dbReference>